<evidence type="ECO:0000256" key="3">
    <source>
        <dbReference type="ARBA" id="ARBA00022801"/>
    </source>
</evidence>
<dbReference type="Gene3D" id="3.40.390.10">
    <property type="entry name" value="Collagenase (Catalytic Domain)"/>
    <property type="match status" value="1"/>
</dbReference>
<feature type="binding site" evidence="8">
    <location>
        <position position="60"/>
    </location>
    <ligand>
        <name>Zn(2+)</name>
        <dbReference type="ChEBI" id="CHEBI:29105"/>
        <note>catalytic</note>
    </ligand>
</feature>
<gene>
    <name evidence="10" type="ORF">CHS0354_016038</name>
</gene>
<organism evidence="10 11">
    <name type="scientific">Potamilus streckersoni</name>
    <dbReference type="NCBI Taxonomy" id="2493646"/>
    <lineage>
        <taxon>Eukaryota</taxon>
        <taxon>Metazoa</taxon>
        <taxon>Spiralia</taxon>
        <taxon>Lophotrochozoa</taxon>
        <taxon>Mollusca</taxon>
        <taxon>Bivalvia</taxon>
        <taxon>Autobranchia</taxon>
        <taxon>Heteroconchia</taxon>
        <taxon>Palaeoheterodonta</taxon>
        <taxon>Unionida</taxon>
        <taxon>Unionoidea</taxon>
        <taxon>Unionidae</taxon>
        <taxon>Ambleminae</taxon>
        <taxon>Lampsilini</taxon>
        <taxon>Potamilus</taxon>
    </lineage>
</organism>
<sequence>MWGRHDLFEESIEANDINGLSSLFGICIPGRRVSLVQGGDYFETVRTAVHELGHNIGADHDGEGLSVDCPEGEYFIMDPDIPLFDPGESYSKTPWMFSKCSVRTFKIGLKTRNCLTNPGIFFDNEEWKNYAMKLPGERYTPKEQCQFINGPTSEFCGDVSENICLQMQCKDPKTGKCNPIPVTAHIGTRCGENKWCKKGKCVEKSST</sequence>
<evidence type="ECO:0000256" key="6">
    <source>
        <dbReference type="ARBA" id="ARBA00023157"/>
    </source>
</evidence>
<feature type="binding site" evidence="8">
    <location>
        <position position="54"/>
    </location>
    <ligand>
        <name>Zn(2+)</name>
        <dbReference type="ChEBI" id="CHEBI:29105"/>
        <note>catalytic</note>
    </ligand>
</feature>
<proteinExistence type="predicted"/>
<dbReference type="InterPro" id="IPR024079">
    <property type="entry name" value="MetalloPept_cat_dom_sf"/>
</dbReference>
<reference evidence="10" key="3">
    <citation type="submission" date="2023-05" db="EMBL/GenBank/DDBJ databases">
        <authorList>
            <person name="Smith C.H."/>
        </authorList>
    </citation>
    <scope>NUCLEOTIDE SEQUENCE</scope>
    <source>
        <strain evidence="10">CHS0354</strain>
        <tissue evidence="10">Mantle</tissue>
    </source>
</reference>
<keyword evidence="7" id="KW-0325">Glycoprotein</keyword>
<dbReference type="Pfam" id="PF17771">
    <property type="entry name" value="ADAMTS_CR_2"/>
    <property type="match status" value="1"/>
</dbReference>
<dbReference type="GO" id="GO:0004222">
    <property type="term" value="F:metalloendopeptidase activity"/>
    <property type="evidence" value="ECO:0007669"/>
    <property type="project" value="InterPro"/>
</dbReference>
<keyword evidence="1" id="KW-0645">Protease</keyword>
<evidence type="ECO:0000256" key="5">
    <source>
        <dbReference type="ARBA" id="ARBA00023049"/>
    </source>
</evidence>
<protein>
    <recommendedName>
        <fullName evidence="9">Peptidase M12B domain-containing protein</fullName>
    </recommendedName>
</protein>
<reference evidence="10" key="1">
    <citation type="journal article" date="2021" name="Genome Biol. Evol.">
        <title>A High-Quality Reference Genome for a Parasitic Bivalve with Doubly Uniparental Inheritance (Bivalvia: Unionida).</title>
        <authorList>
            <person name="Smith C.H."/>
        </authorList>
    </citation>
    <scope>NUCLEOTIDE SEQUENCE</scope>
    <source>
        <strain evidence="10">CHS0354</strain>
    </source>
</reference>
<dbReference type="Proteomes" id="UP001195483">
    <property type="component" value="Unassembled WGS sequence"/>
</dbReference>
<feature type="binding site" evidence="8">
    <location>
        <position position="50"/>
    </location>
    <ligand>
        <name>Zn(2+)</name>
        <dbReference type="ChEBI" id="CHEBI:29105"/>
        <note>catalytic</note>
    </ligand>
</feature>
<dbReference type="Pfam" id="PF13688">
    <property type="entry name" value="Reprolysin_5"/>
    <property type="match status" value="1"/>
</dbReference>
<dbReference type="PROSITE" id="PS50215">
    <property type="entry name" value="ADAM_MEPRO"/>
    <property type="match status" value="1"/>
</dbReference>
<evidence type="ECO:0000259" key="9">
    <source>
        <dbReference type="PROSITE" id="PS50215"/>
    </source>
</evidence>
<keyword evidence="2 8" id="KW-0479">Metal-binding</keyword>
<dbReference type="AlphaFoldDB" id="A0AAE0RQ34"/>
<keyword evidence="11" id="KW-1185">Reference proteome</keyword>
<name>A0AAE0RQ34_9BIVA</name>
<dbReference type="GO" id="GO:0006508">
    <property type="term" value="P:proteolysis"/>
    <property type="evidence" value="ECO:0007669"/>
    <property type="project" value="UniProtKB-KW"/>
</dbReference>
<keyword evidence="5" id="KW-0482">Metalloprotease</keyword>
<comment type="caution">
    <text evidence="8">Lacks conserved residue(s) required for the propagation of feature annotation.</text>
</comment>
<comment type="caution">
    <text evidence="10">The sequence shown here is derived from an EMBL/GenBank/DDBJ whole genome shotgun (WGS) entry which is preliminary data.</text>
</comment>
<feature type="active site" evidence="8">
    <location>
        <position position="51"/>
    </location>
</feature>
<evidence type="ECO:0000256" key="1">
    <source>
        <dbReference type="ARBA" id="ARBA00022670"/>
    </source>
</evidence>
<accession>A0AAE0RQ34</accession>
<evidence type="ECO:0000313" key="11">
    <source>
        <dbReference type="Proteomes" id="UP001195483"/>
    </source>
</evidence>
<feature type="domain" description="Peptidase M12B" evidence="9">
    <location>
        <begin position="7"/>
        <end position="106"/>
    </location>
</feature>
<evidence type="ECO:0000256" key="7">
    <source>
        <dbReference type="ARBA" id="ARBA00023180"/>
    </source>
</evidence>
<dbReference type="InterPro" id="IPR041645">
    <property type="entry name" value="ADAMTS_CR_2"/>
</dbReference>
<evidence type="ECO:0000256" key="8">
    <source>
        <dbReference type="PROSITE-ProRule" id="PRU00276"/>
    </source>
</evidence>
<reference evidence="10" key="2">
    <citation type="journal article" date="2021" name="Genome Biol. Evol.">
        <title>Developing a high-quality reference genome for a parasitic bivalve with doubly uniparental inheritance (Bivalvia: Unionida).</title>
        <authorList>
            <person name="Smith C.H."/>
        </authorList>
    </citation>
    <scope>NUCLEOTIDE SEQUENCE</scope>
    <source>
        <strain evidence="10">CHS0354</strain>
        <tissue evidence="10">Mantle</tissue>
    </source>
</reference>
<keyword evidence="3" id="KW-0378">Hydrolase</keyword>
<keyword evidence="6" id="KW-1015">Disulfide bond</keyword>
<evidence type="ECO:0000256" key="4">
    <source>
        <dbReference type="ARBA" id="ARBA00022833"/>
    </source>
</evidence>
<dbReference type="SUPFAM" id="SSF55486">
    <property type="entry name" value="Metalloproteases ('zincins'), catalytic domain"/>
    <property type="match status" value="1"/>
</dbReference>
<dbReference type="GO" id="GO:0046872">
    <property type="term" value="F:metal ion binding"/>
    <property type="evidence" value="ECO:0007669"/>
    <property type="project" value="UniProtKB-KW"/>
</dbReference>
<dbReference type="InterPro" id="IPR001590">
    <property type="entry name" value="Peptidase_M12B"/>
</dbReference>
<keyword evidence="4 8" id="KW-0862">Zinc</keyword>
<dbReference type="Gene3D" id="3.40.1620.60">
    <property type="match status" value="1"/>
</dbReference>
<evidence type="ECO:0000313" key="10">
    <source>
        <dbReference type="EMBL" id="KAK3577643.1"/>
    </source>
</evidence>
<dbReference type="PANTHER" id="PTHR11905">
    <property type="entry name" value="ADAM A DISINTEGRIN AND METALLOPROTEASE DOMAIN"/>
    <property type="match status" value="1"/>
</dbReference>
<dbReference type="EMBL" id="JAEAOA010001002">
    <property type="protein sequence ID" value="KAK3577643.1"/>
    <property type="molecule type" value="Genomic_DNA"/>
</dbReference>
<dbReference type="PANTHER" id="PTHR11905:SF159">
    <property type="entry name" value="ADAM METALLOPROTEASE"/>
    <property type="match status" value="1"/>
</dbReference>
<evidence type="ECO:0000256" key="2">
    <source>
        <dbReference type="ARBA" id="ARBA00022723"/>
    </source>
</evidence>